<keyword evidence="2" id="KW-1133">Transmembrane helix</keyword>
<evidence type="ECO:0000256" key="1">
    <source>
        <dbReference type="SAM" id="MobiDB-lite"/>
    </source>
</evidence>
<dbReference type="PANTHER" id="PTHR28080:SF1">
    <property type="entry name" value="PEROXISOMAL BIOGENESIS FACTOR 3"/>
    <property type="match status" value="1"/>
</dbReference>
<accession>A0AAW0Z469</accession>
<feature type="compositionally biased region" description="Polar residues" evidence="1">
    <location>
        <begin position="157"/>
        <end position="170"/>
    </location>
</feature>
<feature type="compositionally biased region" description="Low complexity" evidence="1">
    <location>
        <begin position="213"/>
        <end position="223"/>
    </location>
</feature>
<feature type="compositionally biased region" description="Basic and acidic residues" evidence="1">
    <location>
        <begin position="128"/>
        <end position="156"/>
    </location>
</feature>
<dbReference type="EMBL" id="JBCAWK010000002">
    <property type="protein sequence ID" value="KAK8865737.1"/>
    <property type="molecule type" value="Genomic_DNA"/>
</dbReference>
<keyword evidence="4" id="KW-1185">Reference proteome</keyword>
<dbReference type="InterPro" id="IPR006966">
    <property type="entry name" value="Peroxin-3"/>
</dbReference>
<organism evidence="3 4">
    <name type="scientific">Kwoniella newhampshirensis</name>
    <dbReference type="NCBI Taxonomy" id="1651941"/>
    <lineage>
        <taxon>Eukaryota</taxon>
        <taxon>Fungi</taxon>
        <taxon>Dikarya</taxon>
        <taxon>Basidiomycota</taxon>
        <taxon>Agaricomycotina</taxon>
        <taxon>Tremellomycetes</taxon>
        <taxon>Tremellales</taxon>
        <taxon>Cryptococcaceae</taxon>
        <taxon>Kwoniella</taxon>
    </lineage>
</organism>
<gene>
    <name evidence="3" type="ORF">IAR55_000883</name>
</gene>
<feature type="region of interest" description="Disordered" evidence="1">
    <location>
        <begin position="302"/>
        <end position="341"/>
    </location>
</feature>
<feature type="transmembrane region" description="Helical" evidence="2">
    <location>
        <begin position="16"/>
        <end position="35"/>
    </location>
</feature>
<feature type="region of interest" description="Disordered" evidence="1">
    <location>
        <begin position="97"/>
        <end position="247"/>
    </location>
</feature>
<feature type="compositionally biased region" description="Polar residues" evidence="1">
    <location>
        <begin position="319"/>
        <end position="328"/>
    </location>
</feature>
<dbReference type="AlphaFoldDB" id="A0AAW0Z469"/>
<dbReference type="PANTHER" id="PTHR28080">
    <property type="entry name" value="PEROXISOMAL BIOGENESIS FACTOR 3"/>
    <property type="match status" value="1"/>
</dbReference>
<comment type="caution">
    <text evidence="3">The sequence shown here is derived from an EMBL/GenBank/DDBJ whole genome shotgun (WGS) entry which is preliminary data.</text>
</comment>
<dbReference type="GO" id="GO:0005778">
    <property type="term" value="C:peroxisomal membrane"/>
    <property type="evidence" value="ECO:0007669"/>
    <property type="project" value="InterPro"/>
</dbReference>
<dbReference type="GO" id="GO:0045046">
    <property type="term" value="P:protein import into peroxisome membrane"/>
    <property type="evidence" value="ECO:0007669"/>
    <property type="project" value="TreeGrafter"/>
</dbReference>
<name>A0AAW0Z469_9TREE</name>
<dbReference type="GO" id="GO:0030674">
    <property type="term" value="F:protein-macromolecule adaptor activity"/>
    <property type="evidence" value="ECO:0007669"/>
    <property type="project" value="TreeGrafter"/>
</dbReference>
<dbReference type="Proteomes" id="UP001388673">
    <property type="component" value="Unassembled WGS sequence"/>
</dbReference>
<evidence type="ECO:0000313" key="4">
    <source>
        <dbReference type="Proteomes" id="UP001388673"/>
    </source>
</evidence>
<keyword evidence="2" id="KW-0812">Transmembrane</keyword>
<protein>
    <recommendedName>
        <fullName evidence="5">Peroxin-3</fullName>
    </recommendedName>
</protein>
<reference evidence="3 4" key="1">
    <citation type="journal article" date="2024" name="bioRxiv">
        <title>Comparative genomics of Cryptococcus and Kwoniella reveals pathogenesis evolution and contrasting karyotype dynamics via intercentromeric recombination or chromosome fusion.</title>
        <authorList>
            <person name="Coelho M.A."/>
            <person name="David-Palma M."/>
            <person name="Shea T."/>
            <person name="Bowers K."/>
            <person name="McGinley-Smith S."/>
            <person name="Mohammad A.W."/>
            <person name="Gnirke A."/>
            <person name="Yurkov A.M."/>
            <person name="Nowrousian M."/>
            <person name="Sun S."/>
            <person name="Cuomo C.A."/>
            <person name="Heitman J."/>
        </authorList>
    </citation>
    <scope>NUCLEOTIDE SEQUENCE [LARGE SCALE GENOMIC DNA]</scope>
    <source>
        <strain evidence="3 4">CBS 13917</strain>
    </source>
</reference>
<evidence type="ECO:0000256" key="2">
    <source>
        <dbReference type="SAM" id="Phobius"/>
    </source>
</evidence>
<keyword evidence="2" id="KW-0472">Membrane</keyword>
<feature type="compositionally biased region" description="Low complexity" evidence="1">
    <location>
        <begin position="97"/>
        <end position="109"/>
    </location>
</feature>
<evidence type="ECO:0000313" key="3">
    <source>
        <dbReference type="EMBL" id="KAK8865737.1"/>
    </source>
</evidence>
<dbReference type="Pfam" id="PF04882">
    <property type="entry name" value="Peroxin-3"/>
    <property type="match status" value="1"/>
</dbReference>
<dbReference type="KEGG" id="kne:92178142"/>
<dbReference type="RefSeq" id="XP_066805216.1">
    <property type="nucleotide sequence ID" value="XM_066944015.1"/>
</dbReference>
<sequence>MPAPTSSPWQRRLRRLFLFVGTASTFYVLSSYIVDRMREARIKAIREKRQRDLMKNHFTSLISTISFTLYALLPTLQPQVFEAYPVESTSQALQGLSTTSLSASTSSAETSEREQESPENSLYLHRSGQHEHHSQDHERDQHTAHEDVRNGKDSGKSHSPSTSVQGTESWASEFRRGSSNNGEETESEVLIGSSIGQPETDDGMSSIVSHSISLPPTDTSSNSPSPPSEHSHSAQLDSSPSSAPPISKSKKELWKDLKAQSLTRTITTIYLLPMLYLLTSSQLAILARNRYLQDVETSVAATSTHSSAELEYEDGLQTPRRSLSQATLTADDHPPASNKKRGWLPSFSVDAMGLSEFVDGSTFLLPNPVSLLPTAVTKYLPAFVRPSPTVNRSRSITRDLDEQEIRRAEMQSAKAEAERLFLTYSWWLLHEGWKPVASRVDLAVGKVFGNMPLKKDLTGADWEQGLKEVRAEVEMELSRAGTVELYDFTPHLIPTTIPHASHLPFPSHPSDHSPYLASLVDETISHIRSPDGRYLLEKGIAALSANLLDTLKSELYTPPGGFGENEVQTQRDRKLVHCLPEINRWGKGVWEGVPDSGVEAMLAVPEFEGFAALVFGDWAPK</sequence>
<evidence type="ECO:0008006" key="5">
    <source>
        <dbReference type="Google" id="ProtNLM"/>
    </source>
</evidence>
<feature type="compositionally biased region" description="Low complexity" evidence="1">
    <location>
        <begin position="238"/>
        <end position="247"/>
    </location>
</feature>
<proteinExistence type="predicted"/>
<dbReference type="GeneID" id="92178142"/>
<feature type="transmembrane region" description="Helical" evidence="2">
    <location>
        <begin position="56"/>
        <end position="73"/>
    </location>
</feature>